<feature type="signal peptide" evidence="1">
    <location>
        <begin position="1"/>
        <end position="25"/>
    </location>
</feature>
<keyword evidence="1" id="KW-0732">Signal</keyword>
<evidence type="ECO:0000313" key="3">
    <source>
        <dbReference type="Proteomes" id="UP000054363"/>
    </source>
</evidence>
<dbReference type="AlphaFoldDB" id="A0A094J006"/>
<accession>A0A094J006</accession>
<organism evidence="2 3">
    <name type="scientific">Pseudidiomarina salinarum</name>
    <dbReference type="NCBI Taxonomy" id="435908"/>
    <lineage>
        <taxon>Bacteria</taxon>
        <taxon>Pseudomonadati</taxon>
        <taxon>Pseudomonadota</taxon>
        <taxon>Gammaproteobacteria</taxon>
        <taxon>Alteromonadales</taxon>
        <taxon>Idiomarinaceae</taxon>
        <taxon>Pseudidiomarina</taxon>
    </lineage>
</organism>
<sequence length="143" mass="15418">MKKLFTPALLLLATLGISACTSTHAPELVGEPREPIKRAQVLLEKEPPEGAELIANLSTTYAMAIRSDEDQKLEDAIERLRAQAAQFGANVLVITKVENVRMSGQSIGGLYEGQTATAVEASPYKEVNAAAYYRSSRGTGRPK</sequence>
<comment type="caution">
    <text evidence="2">The sequence shown here is derived from an EMBL/GenBank/DDBJ whole genome shotgun (WGS) entry which is preliminary data.</text>
</comment>
<dbReference type="Proteomes" id="UP000054363">
    <property type="component" value="Unassembled WGS sequence"/>
</dbReference>
<reference evidence="2 3" key="1">
    <citation type="submission" date="2014-06" db="EMBL/GenBank/DDBJ databases">
        <title>The draft genome sequence of Idiomarina salinarum ISL-52.</title>
        <authorList>
            <person name="Du J."/>
            <person name="Shao Z."/>
        </authorList>
    </citation>
    <scope>NUCLEOTIDE SEQUENCE [LARGE SCALE GENOMIC DNA]</scope>
    <source>
        <strain evidence="2 3">ISL-52</strain>
    </source>
</reference>
<name>A0A094J006_9GAMM</name>
<dbReference type="PROSITE" id="PS51257">
    <property type="entry name" value="PROKAR_LIPOPROTEIN"/>
    <property type="match status" value="1"/>
</dbReference>
<evidence type="ECO:0000256" key="1">
    <source>
        <dbReference type="SAM" id="SignalP"/>
    </source>
</evidence>
<evidence type="ECO:0008006" key="4">
    <source>
        <dbReference type="Google" id="ProtNLM"/>
    </source>
</evidence>
<protein>
    <recommendedName>
        <fullName evidence="4">Lipoprotein</fullName>
    </recommendedName>
</protein>
<gene>
    <name evidence="2" type="ORF">IDSA_01240</name>
</gene>
<evidence type="ECO:0000313" key="2">
    <source>
        <dbReference type="EMBL" id="KFZ31374.1"/>
    </source>
</evidence>
<keyword evidence="3" id="KW-1185">Reference proteome</keyword>
<dbReference type="RefSeq" id="WP_034773697.1">
    <property type="nucleotide sequence ID" value="NZ_JPER01000001.1"/>
</dbReference>
<proteinExistence type="predicted"/>
<dbReference type="OrthoDB" id="6105272at2"/>
<dbReference type="EMBL" id="JPER01000001">
    <property type="protein sequence ID" value="KFZ31374.1"/>
    <property type="molecule type" value="Genomic_DNA"/>
</dbReference>
<feature type="chain" id="PRO_5001899032" description="Lipoprotein" evidence="1">
    <location>
        <begin position="26"/>
        <end position="143"/>
    </location>
</feature>